<dbReference type="VEuPathDB" id="GiardiaDB:GMRT_24756"/>
<evidence type="ECO:0000313" key="3">
    <source>
        <dbReference type="Proteomes" id="UP000315496"/>
    </source>
</evidence>
<dbReference type="AlphaFoldDB" id="A0A4Z1SLE7"/>
<feature type="compositionally biased region" description="Polar residues" evidence="1">
    <location>
        <begin position="1"/>
        <end position="21"/>
    </location>
</feature>
<feature type="compositionally biased region" description="Gly residues" evidence="1">
    <location>
        <begin position="196"/>
        <end position="206"/>
    </location>
</feature>
<organism evidence="2 3">
    <name type="scientific">Giardia muris</name>
    <dbReference type="NCBI Taxonomy" id="5742"/>
    <lineage>
        <taxon>Eukaryota</taxon>
        <taxon>Metamonada</taxon>
        <taxon>Diplomonadida</taxon>
        <taxon>Hexamitidae</taxon>
        <taxon>Giardiinae</taxon>
        <taxon>Giardia</taxon>
    </lineage>
</organism>
<comment type="caution">
    <text evidence="2">The sequence shown here is derived from an EMBL/GenBank/DDBJ whole genome shotgun (WGS) entry which is preliminary data.</text>
</comment>
<feature type="region of interest" description="Disordered" evidence="1">
    <location>
        <begin position="70"/>
        <end position="113"/>
    </location>
</feature>
<dbReference type="EMBL" id="VDLU01000005">
    <property type="protein sequence ID" value="TNJ26462.1"/>
    <property type="molecule type" value="Genomic_DNA"/>
</dbReference>
<feature type="compositionally biased region" description="Polar residues" evidence="1">
    <location>
        <begin position="74"/>
        <end position="96"/>
    </location>
</feature>
<accession>A0A4Z1SLE7</accession>
<feature type="region of interest" description="Disordered" evidence="1">
    <location>
        <begin position="195"/>
        <end position="215"/>
    </location>
</feature>
<keyword evidence="3" id="KW-1185">Reference proteome</keyword>
<protein>
    <submittedName>
        <fullName evidence="2">Uncharacterized protein</fullName>
    </submittedName>
</protein>
<gene>
    <name evidence="2" type="ORF">GMRT_24756</name>
</gene>
<feature type="region of interest" description="Disordered" evidence="1">
    <location>
        <begin position="1"/>
        <end position="22"/>
    </location>
</feature>
<proteinExistence type="predicted"/>
<dbReference type="Proteomes" id="UP000315496">
    <property type="component" value="Chromosome 5"/>
</dbReference>
<evidence type="ECO:0000256" key="1">
    <source>
        <dbReference type="SAM" id="MobiDB-lite"/>
    </source>
</evidence>
<evidence type="ECO:0000313" key="2">
    <source>
        <dbReference type="EMBL" id="TNJ26462.1"/>
    </source>
</evidence>
<reference evidence="2 3" key="1">
    <citation type="submission" date="2019-05" db="EMBL/GenBank/DDBJ databases">
        <title>The compact genome of Giardia muris reveals important steps in the evolution of intestinal protozoan parasites.</title>
        <authorList>
            <person name="Xu F."/>
            <person name="Jimenez-Gonzalez A."/>
            <person name="Einarsson E."/>
            <person name="Astvaldsson A."/>
            <person name="Peirasmaki D."/>
            <person name="Eckmann L."/>
            <person name="Andersson J.O."/>
            <person name="Svard S.G."/>
            <person name="Jerlstrom-Hultqvist J."/>
        </authorList>
    </citation>
    <scope>NUCLEOTIDE SEQUENCE [LARGE SCALE GENOMIC DNA]</scope>
    <source>
        <strain evidence="2 3">Roberts-Thomson</strain>
    </source>
</reference>
<name>A0A4Z1SLE7_GIAMU</name>
<sequence>MTASTTTGPHAQGRSSESNGVGVSRFVEGHVLPPSRLWWHREVHHQLRTSGGPGTSEFDHRMEHESCPTLWIPSLSNPEPDTPATGSSLPRPNSASDSDRPIVVGSLPPSGTLLEATRTSLSTLARISFEWGCHHTPEDEENTNAPRPLPLGSSSCRDVLPVVRLTPSQHGRQGGLRYLHLGRLFIRGHPVSNMQGIGGRSSGGRAGARRTPSDW</sequence>